<gene>
    <name evidence="2" type="ORF">SAMN04488011_11172</name>
</gene>
<feature type="transmembrane region" description="Helical" evidence="1">
    <location>
        <begin position="51"/>
        <end position="72"/>
    </location>
</feature>
<dbReference type="AlphaFoldDB" id="A0A1H8LSF2"/>
<keyword evidence="1" id="KW-0812">Transmembrane</keyword>
<keyword evidence="1" id="KW-0472">Membrane</keyword>
<accession>A0A1H8LSF2</accession>
<feature type="transmembrane region" description="Helical" evidence="1">
    <location>
        <begin position="27"/>
        <end position="45"/>
    </location>
</feature>
<evidence type="ECO:0000313" key="2">
    <source>
        <dbReference type="EMBL" id="SEO08034.1"/>
    </source>
</evidence>
<dbReference type="Proteomes" id="UP000199372">
    <property type="component" value="Unassembled WGS sequence"/>
</dbReference>
<dbReference type="OrthoDB" id="7862519at2"/>
<evidence type="ECO:0000256" key="1">
    <source>
        <dbReference type="SAM" id="Phobius"/>
    </source>
</evidence>
<organism evidence="2 3">
    <name type="scientific">Palleronia pelagia</name>
    <dbReference type="NCBI Taxonomy" id="387096"/>
    <lineage>
        <taxon>Bacteria</taxon>
        <taxon>Pseudomonadati</taxon>
        <taxon>Pseudomonadota</taxon>
        <taxon>Alphaproteobacteria</taxon>
        <taxon>Rhodobacterales</taxon>
        <taxon>Roseobacteraceae</taxon>
        <taxon>Palleronia</taxon>
    </lineage>
</organism>
<reference evidence="3" key="1">
    <citation type="submission" date="2016-10" db="EMBL/GenBank/DDBJ databases">
        <authorList>
            <person name="Varghese N."/>
            <person name="Submissions S."/>
        </authorList>
    </citation>
    <scope>NUCLEOTIDE SEQUENCE [LARGE SCALE GENOMIC DNA]</scope>
    <source>
        <strain evidence="3">DSM 26893</strain>
    </source>
</reference>
<dbReference type="RefSeq" id="WP_091846685.1">
    <property type="nucleotide sequence ID" value="NZ_FOCM01000011.1"/>
</dbReference>
<keyword evidence="3" id="KW-1185">Reference proteome</keyword>
<evidence type="ECO:0008006" key="4">
    <source>
        <dbReference type="Google" id="ProtNLM"/>
    </source>
</evidence>
<dbReference type="EMBL" id="FOCM01000011">
    <property type="protein sequence ID" value="SEO08034.1"/>
    <property type="molecule type" value="Genomic_DNA"/>
</dbReference>
<name>A0A1H8LSF2_9RHOB</name>
<proteinExistence type="predicted"/>
<protein>
    <recommendedName>
        <fullName evidence="4">PH domain-containing protein</fullName>
    </recommendedName>
</protein>
<evidence type="ECO:0000313" key="3">
    <source>
        <dbReference type="Proteomes" id="UP000199372"/>
    </source>
</evidence>
<sequence length="177" mass="18489">MLTPQLPIQGPPGSTLTELRASPSRRFIGVGAIAALGVLVLWLAVAEPAPAIWRAILATVGIAACAAALALWRATAGALVLRPEGLFTEEGDALAPLDGIDKIERGAFAFKPSNGFSVVLTSPQPFGWRPGLWWRLGRRLGVGGVTSPGEAKAVAELLQAMMAQRAAQDAETRDGDD</sequence>
<keyword evidence="1" id="KW-1133">Transmembrane helix</keyword>